<accession>A0A8J3TVT0</accession>
<protein>
    <submittedName>
        <fullName evidence="2">Uncharacterized protein</fullName>
    </submittedName>
</protein>
<keyword evidence="3" id="KW-1185">Reference proteome</keyword>
<sequence length="59" mass="6118">MCAQVVDRDPRGGSDRGVRPGLVLGRSERAGEDRDGVPASVGVPDDTDLAAECGRRPGL</sequence>
<reference evidence="2 3" key="1">
    <citation type="submission" date="2021-01" db="EMBL/GenBank/DDBJ databases">
        <title>Whole genome shotgun sequence of Planotetraspora mira NBRC 15435.</title>
        <authorList>
            <person name="Komaki H."/>
            <person name="Tamura T."/>
        </authorList>
    </citation>
    <scope>NUCLEOTIDE SEQUENCE [LARGE SCALE GENOMIC DNA]</scope>
    <source>
        <strain evidence="2 3">NBRC 15435</strain>
    </source>
</reference>
<dbReference type="Proteomes" id="UP000650628">
    <property type="component" value="Unassembled WGS sequence"/>
</dbReference>
<evidence type="ECO:0000256" key="1">
    <source>
        <dbReference type="SAM" id="MobiDB-lite"/>
    </source>
</evidence>
<proteinExistence type="predicted"/>
<name>A0A8J3TVT0_9ACTN</name>
<evidence type="ECO:0000313" key="3">
    <source>
        <dbReference type="Proteomes" id="UP000650628"/>
    </source>
</evidence>
<dbReference type="AlphaFoldDB" id="A0A8J3TVT0"/>
<feature type="compositionally biased region" description="Basic and acidic residues" evidence="1">
    <location>
        <begin position="26"/>
        <end position="36"/>
    </location>
</feature>
<dbReference type="EMBL" id="BOOO01000038">
    <property type="protein sequence ID" value="GII33122.1"/>
    <property type="molecule type" value="Genomic_DNA"/>
</dbReference>
<organism evidence="2 3">
    <name type="scientific">Planotetraspora mira</name>
    <dbReference type="NCBI Taxonomy" id="58121"/>
    <lineage>
        <taxon>Bacteria</taxon>
        <taxon>Bacillati</taxon>
        <taxon>Actinomycetota</taxon>
        <taxon>Actinomycetes</taxon>
        <taxon>Streptosporangiales</taxon>
        <taxon>Streptosporangiaceae</taxon>
        <taxon>Planotetraspora</taxon>
    </lineage>
</organism>
<feature type="compositionally biased region" description="Basic and acidic residues" evidence="1">
    <location>
        <begin position="1"/>
        <end position="18"/>
    </location>
</feature>
<gene>
    <name evidence="2" type="ORF">Pmi06nite_65640</name>
</gene>
<comment type="caution">
    <text evidence="2">The sequence shown here is derived from an EMBL/GenBank/DDBJ whole genome shotgun (WGS) entry which is preliminary data.</text>
</comment>
<evidence type="ECO:0000313" key="2">
    <source>
        <dbReference type="EMBL" id="GII33122.1"/>
    </source>
</evidence>
<feature type="region of interest" description="Disordered" evidence="1">
    <location>
        <begin position="1"/>
        <end position="59"/>
    </location>
</feature>